<dbReference type="GO" id="GO:0016020">
    <property type="term" value="C:membrane"/>
    <property type="evidence" value="ECO:0007669"/>
    <property type="project" value="UniProtKB-SubCell"/>
</dbReference>
<dbReference type="EMBL" id="CAJNOC010001305">
    <property type="protein sequence ID" value="CAF0853075.1"/>
    <property type="molecule type" value="Genomic_DNA"/>
</dbReference>
<reference evidence="7" key="1">
    <citation type="submission" date="2021-02" db="EMBL/GenBank/DDBJ databases">
        <authorList>
            <person name="Nowell W R."/>
        </authorList>
    </citation>
    <scope>NUCLEOTIDE SEQUENCE</scope>
    <source>
        <strain evidence="7">Ploen Becks lab</strain>
    </source>
</reference>
<dbReference type="Pfam" id="PF04991">
    <property type="entry name" value="LicD"/>
    <property type="match status" value="1"/>
</dbReference>
<evidence type="ECO:0000256" key="5">
    <source>
        <dbReference type="SAM" id="Phobius"/>
    </source>
</evidence>
<organism evidence="7 8">
    <name type="scientific">Brachionus calyciflorus</name>
    <dbReference type="NCBI Taxonomy" id="104777"/>
    <lineage>
        <taxon>Eukaryota</taxon>
        <taxon>Metazoa</taxon>
        <taxon>Spiralia</taxon>
        <taxon>Gnathifera</taxon>
        <taxon>Rotifera</taxon>
        <taxon>Eurotatoria</taxon>
        <taxon>Monogononta</taxon>
        <taxon>Pseudotrocha</taxon>
        <taxon>Ploima</taxon>
        <taxon>Brachionidae</taxon>
        <taxon>Brachionus</taxon>
    </lineage>
</organism>
<dbReference type="PANTHER" id="PTHR15407:SF28">
    <property type="entry name" value="RIBITOL-5-PHOSPHATE TRANSFERASE FKTN"/>
    <property type="match status" value="1"/>
</dbReference>
<comment type="subcellular location">
    <subcellularLocation>
        <location evidence="1">Membrane</location>
        <topology evidence="1">Single-pass membrane protein</topology>
    </subcellularLocation>
</comment>
<feature type="domain" description="LicD/FKTN/FKRP nucleotidyltransferase" evidence="6">
    <location>
        <begin position="271"/>
        <end position="304"/>
    </location>
</feature>
<dbReference type="InterPro" id="IPR007074">
    <property type="entry name" value="LicD/FKTN/FKRP_NTP_transf"/>
</dbReference>
<proteinExistence type="predicted"/>
<evidence type="ECO:0000313" key="8">
    <source>
        <dbReference type="Proteomes" id="UP000663879"/>
    </source>
</evidence>
<protein>
    <recommendedName>
        <fullName evidence="6">LicD/FKTN/FKRP nucleotidyltransferase domain-containing protein</fullName>
    </recommendedName>
</protein>
<evidence type="ECO:0000259" key="6">
    <source>
        <dbReference type="Pfam" id="PF04991"/>
    </source>
</evidence>
<gene>
    <name evidence="7" type="ORF">OXX778_LOCUS9052</name>
</gene>
<name>A0A813WLU2_9BILA</name>
<keyword evidence="3 5" id="KW-1133">Transmembrane helix</keyword>
<sequence length="465" mass="55467">MKKFQRILILIPFSFIIIYFIYYSTSEPTRTIKINSKNEFLKKIIDLNQKLLNNLSNSNNLPKENKIYTNLKDIINLKFNQHNIFLIDLNLIKNLSNSTEFKPKWISFGINFENFESFYRTISNEQFPQCDLTLSSGEYFATNVLSALYIKCPFSTIQISIFYTRKNFLWIPQDNYSNKNEKFFNDKPRAFNKFDLKQIDYLDFKLKIPFDLDQFLYEYKNSVFLECDYETAEQNSILYGSKNEQKKQKNELALKKLKNVKSILEGFRKDYWLAEGSLLGWYRDCGIIPHTHDTDLGMFIEDFEPKVKEKFRGDKITPLIAQFGNLNDSYELRVGSNDFWVDIFYFHEHNSTHFYCGYQLGRTKHRTILTKFDKICSVELLNEKFQVPCEAVRYIHEEYDKDDWKVPRSNYKGWPNVFKWGQWSEQEYPYVIKFYGNDGKFLKAQTLNYVNNLLSKKLKSLPVDD</sequence>
<dbReference type="PANTHER" id="PTHR15407">
    <property type="entry name" value="FUKUTIN-RELATED"/>
    <property type="match status" value="1"/>
</dbReference>
<keyword evidence="8" id="KW-1185">Reference proteome</keyword>
<accession>A0A813WLU2</accession>
<evidence type="ECO:0000256" key="2">
    <source>
        <dbReference type="ARBA" id="ARBA00022692"/>
    </source>
</evidence>
<dbReference type="AlphaFoldDB" id="A0A813WLU2"/>
<dbReference type="InterPro" id="IPR009644">
    <property type="entry name" value="FKTN/MNN4/W02B3.4-1"/>
</dbReference>
<dbReference type="Proteomes" id="UP000663879">
    <property type="component" value="Unassembled WGS sequence"/>
</dbReference>
<evidence type="ECO:0000256" key="3">
    <source>
        <dbReference type="ARBA" id="ARBA00022989"/>
    </source>
</evidence>
<keyword evidence="2 5" id="KW-0812">Transmembrane</keyword>
<evidence type="ECO:0000256" key="4">
    <source>
        <dbReference type="ARBA" id="ARBA00023136"/>
    </source>
</evidence>
<keyword evidence="4 5" id="KW-0472">Membrane</keyword>
<evidence type="ECO:0000256" key="1">
    <source>
        <dbReference type="ARBA" id="ARBA00004167"/>
    </source>
</evidence>
<dbReference type="GO" id="GO:0009100">
    <property type="term" value="P:glycoprotein metabolic process"/>
    <property type="evidence" value="ECO:0007669"/>
    <property type="project" value="UniProtKB-ARBA"/>
</dbReference>
<dbReference type="OrthoDB" id="444255at2759"/>
<feature type="transmembrane region" description="Helical" evidence="5">
    <location>
        <begin position="7"/>
        <end position="25"/>
    </location>
</feature>
<evidence type="ECO:0000313" key="7">
    <source>
        <dbReference type="EMBL" id="CAF0853075.1"/>
    </source>
</evidence>
<comment type="caution">
    <text evidence="7">The sequence shown here is derived from an EMBL/GenBank/DDBJ whole genome shotgun (WGS) entry which is preliminary data.</text>
</comment>